<keyword evidence="2" id="KW-1185">Reference proteome</keyword>
<reference evidence="1 2" key="1">
    <citation type="submission" date="2019-12" db="EMBL/GenBank/DDBJ databases">
        <authorList>
            <person name="Li C."/>
            <person name="Zhao J."/>
        </authorList>
    </citation>
    <scope>NUCLEOTIDE SEQUENCE [LARGE SCALE GENOMIC DNA]</scope>
    <source>
        <strain evidence="1 2">NEAU-DD11</strain>
    </source>
</reference>
<name>A0A7X3K6A4_9BURK</name>
<comment type="caution">
    <text evidence="1">The sequence shown here is derived from an EMBL/GenBank/DDBJ whole genome shotgun (WGS) entry which is preliminary data.</text>
</comment>
<sequence>MADLQKAMHRIIGVDFRMAIDFPRQAGHDAICINAGTMLSLKQQVVDLLRKNVTLWQIVLSRM</sequence>
<dbReference type="Proteomes" id="UP000443353">
    <property type="component" value="Unassembled WGS sequence"/>
</dbReference>
<evidence type="ECO:0000313" key="1">
    <source>
        <dbReference type="EMBL" id="MVW59523.1"/>
    </source>
</evidence>
<proteinExistence type="predicted"/>
<accession>A0A7X3K6A4</accession>
<dbReference type="EMBL" id="WSES01000002">
    <property type="protein sequence ID" value="MVW59523.1"/>
    <property type="molecule type" value="Genomic_DNA"/>
</dbReference>
<dbReference type="AlphaFoldDB" id="A0A7X3K6A4"/>
<protein>
    <submittedName>
        <fullName evidence="1">Uncharacterized protein</fullName>
    </submittedName>
</protein>
<organism evidence="1 2">
    <name type="scientific">Massilia cellulosiltytica</name>
    <dbReference type="NCBI Taxonomy" id="2683234"/>
    <lineage>
        <taxon>Bacteria</taxon>
        <taxon>Pseudomonadati</taxon>
        <taxon>Pseudomonadota</taxon>
        <taxon>Betaproteobacteria</taxon>
        <taxon>Burkholderiales</taxon>
        <taxon>Oxalobacteraceae</taxon>
        <taxon>Telluria group</taxon>
        <taxon>Massilia</taxon>
    </lineage>
</organism>
<dbReference type="RefSeq" id="WP_056135220.1">
    <property type="nucleotide sequence ID" value="NZ_CP168562.1"/>
</dbReference>
<gene>
    <name evidence="1" type="ORF">GPY61_06240</name>
</gene>
<evidence type="ECO:0000313" key="2">
    <source>
        <dbReference type="Proteomes" id="UP000443353"/>
    </source>
</evidence>